<name>A0A8J3JF85_9ACTN</name>
<evidence type="ECO:0000313" key="2">
    <source>
        <dbReference type="Proteomes" id="UP000601223"/>
    </source>
</evidence>
<protein>
    <submittedName>
        <fullName evidence="1">Uncharacterized protein</fullName>
    </submittedName>
</protein>
<accession>A0A8J3JF85</accession>
<evidence type="ECO:0000313" key="1">
    <source>
        <dbReference type="EMBL" id="GIF81539.1"/>
    </source>
</evidence>
<reference evidence="1 2" key="1">
    <citation type="submission" date="2021-01" db="EMBL/GenBank/DDBJ databases">
        <title>Whole genome shotgun sequence of Catellatospora bangladeshensis NBRC 107357.</title>
        <authorList>
            <person name="Komaki H."/>
            <person name="Tamura T."/>
        </authorList>
    </citation>
    <scope>NUCLEOTIDE SEQUENCE [LARGE SCALE GENOMIC DNA]</scope>
    <source>
        <strain evidence="1 2">NBRC 107357</strain>
    </source>
</reference>
<gene>
    <name evidence="1" type="ORF">Cba03nite_28880</name>
</gene>
<keyword evidence="2" id="KW-1185">Reference proteome</keyword>
<dbReference type="AlphaFoldDB" id="A0A8J3JF85"/>
<dbReference type="EMBL" id="BONF01000014">
    <property type="protein sequence ID" value="GIF81539.1"/>
    <property type="molecule type" value="Genomic_DNA"/>
</dbReference>
<sequence length="67" mass="7464">MSAVKAAPSNRVVLVILIRSFLRRSVEQDRAARGMKDRPRPGLGGRGIHIALTKKVSERRRKTATNL</sequence>
<organism evidence="1 2">
    <name type="scientific">Catellatospora bangladeshensis</name>
    <dbReference type="NCBI Taxonomy" id="310355"/>
    <lineage>
        <taxon>Bacteria</taxon>
        <taxon>Bacillati</taxon>
        <taxon>Actinomycetota</taxon>
        <taxon>Actinomycetes</taxon>
        <taxon>Micromonosporales</taxon>
        <taxon>Micromonosporaceae</taxon>
        <taxon>Catellatospora</taxon>
    </lineage>
</organism>
<comment type="caution">
    <text evidence="1">The sequence shown here is derived from an EMBL/GenBank/DDBJ whole genome shotgun (WGS) entry which is preliminary data.</text>
</comment>
<dbReference type="Proteomes" id="UP000601223">
    <property type="component" value="Unassembled WGS sequence"/>
</dbReference>
<proteinExistence type="predicted"/>